<evidence type="ECO:0000313" key="2">
    <source>
        <dbReference type="Proteomes" id="UP001497700"/>
    </source>
</evidence>
<evidence type="ECO:0000313" key="1">
    <source>
        <dbReference type="EMBL" id="KAI4869705.1"/>
    </source>
</evidence>
<protein>
    <submittedName>
        <fullName evidence="1">Trypsin-like cysteine/serine peptidase domain-containing protein</fullName>
    </submittedName>
</protein>
<sequence>MASSDSANYANLAGIWLLDPSRDLLAAARPSSTEGTQECVYEPDRRSVVDVNDCKDGGRYRSIVKLQMRYEGQSPDDIRSFMGTGWLIRPDVLVTAGHVVYNHKNDGGKPLGRAVEVKCCIGYCGRDSIDDPSVQCRRAKHIVTPAEWLLRSSRSRDVAFIKVDDCFVGNLHLFSYLPTQNTGTEELGVVGYPADKYTTGKNGIPEYGSMMYEQFGDIDYNLDSTSSSPPMLRYRISTFGGQSGAPVIRKSAGQVVIATHVYGGGDSNQASLIGPLGNDYDSYLSAFTKEYPAVDEFDGITLIDLQPTVMHGSSPFGYSQPTMSSSDLNTESFFGILKIIERNVSTAGKFIDPFVSPLFKRVGAHMSDVAGVAWSAMRNPCTECVMKGECVDVPPADARSALQDCAERETLADPMIQVGLGIHNEQFAIMADIQQINATKDANFEHTAPKLTPELPNTAYEKYINYLEHETLLTKSSIATSASESATDSDNLVYPKFPESNDDIYEESSIYFSKDPAQTTDSVAKMAVLDVVCSGLPIDIDAMVKMPVAPKISLAPVAAV</sequence>
<dbReference type="EMBL" id="MU393428">
    <property type="protein sequence ID" value="KAI4869705.1"/>
    <property type="molecule type" value="Genomic_DNA"/>
</dbReference>
<reference evidence="1 2" key="1">
    <citation type="journal article" date="2022" name="New Phytol.">
        <title>Ecological generalism drives hyperdiversity of secondary metabolite gene clusters in xylarialean endophytes.</title>
        <authorList>
            <person name="Franco M.E.E."/>
            <person name="Wisecaver J.H."/>
            <person name="Arnold A.E."/>
            <person name="Ju Y.M."/>
            <person name="Slot J.C."/>
            <person name="Ahrendt S."/>
            <person name="Moore L.P."/>
            <person name="Eastman K.E."/>
            <person name="Scott K."/>
            <person name="Konkel Z."/>
            <person name="Mondo S.J."/>
            <person name="Kuo A."/>
            <person name="Hayes R.D."/>
            <person name="Haridas S."/>
            <person name="Andreopoulos B."/>
            <person name="Riley R."/>
            <person name="LaButti K."/>
            <person name="Pangilinan J."/>
            <person name="Lipzen A."/>
            <person name="Amirebrahimi M."/>
            <person name="Yan J."/>
            <person name="Adam C."/>
            <person name="Keymanesh K."/>
            <person name="Ng V."/>
            <person name="Louie K."/>
            <person name="Northen T."/>
            <person name="Drula E."/>
            <person name="Henrissat B."/>
            <person name="Hsieh H.M."/>
            <person name="Youens-Clark K."/>
            <person name="Lutzoni F."/>
            <person name="Miadlikowska J."/>
            <person name="Eastwood D.C."/>
            <person name="Hamelin R.C."/>
            <person name="Grigoriev I.V."/>
            <person name="U'Ren J.M."/>
        </authorList>
    </citation>
    <scope>NUCLEOTIDE SEQUENCE [LARGE SCALE GENOMIC DNA]</scope>
    <source>
        <strain evidence="1 2">CBS 119005</strain>
    </source>
</reference>
<organism evidence="1 2">
    <name type="scientific">Hypoxylon rubiginosum</name>
    <dbReference type="NCBI Taxonomy" id="110542"/>
    <lineage>
        <taxon>Eukaryota</taxon>
        <taxon>Fungi</taxon>
        <taxon>Dikarya</taxon>
        <taxon>Ascomycota</taxon>
        <taxon>Pezizomycotina</taxon>
        <taxon>Sordariomycetes</taxon>
        <taxon>Xylariomycetidae</taxon>
        <taxon>Xylariales</taxon>
        <taxon>Hypoxylaceae</taxon>
        <taxon>Hypoxylon</taxon>
    </lineage>
</organism>
<keyword evidence="2" id="KW-1185">Reference proteome</keyword>
<gene>
    <name evidence="1" type="ORF">F4820DRAFT_364370</name>
</gene>
<name>A0ACB9ZFW8_9PEZI</name>
<dbReference type="Proteomes" id="UP001497700">
    <property type="component" value="Unassembled WGS sequence"/>
</dbReference>
<proteinExistence type="predicted"/>
<accession>A0ACB9ZFW8</accession>
<comment type="caution">
    <text evidence="1">The sequence shown here is derived from an EMBL/GenBank/DDBJ whole genome shotgun (WGS) entry which is preliminary data.</text>
</comment>